<evidence type="ECO:0000256" key="5">
    <source>
        <dbReference type="SAM" id="MobiDB-lite"/>
    </source>
</evidence>
<evidence type="ECO:0000313" key="9">
    <source>
        <dbReference type="Proteomes" id="UP001147695"/>
    </source>
</evidence>
<protein>
    <submittedName>
        <fullName evidence="8">DDT domain superfamily</fullName>
    </submittedName>
</protein>
<feature type="compositionally biased region" description="Basic and acidic residues" evidence="5">
    <location>
        <begin position="743"/>
        <end position="754"/>
    </location>
</feature>
<feature type="domain" description="WAC" evidence="7">
    <location>
        <begin position="112"/>
        <end position="219"/>
    </location>
</feature>
<comment type="caution">
    <text evidence="8">The sequence shown here is derived from an EMBL/GenBank/DDBJ whole genome shotgun (WGS) entry which is preliminary data.</text>
</comment>
<feature type="region of interest" description="Disordered" evidence="5">
    <location>
        <begin position="541"/>
        <end position="585"/>
    </location>
</feature>
<evidence type="ECO:0000259" key="6">
    <source>
        <dbReference type="PROSITE" id="PS50827"/>
    </source>
</evidence>
<keyword evidence="2" id="KW-0175">Coiled coil</keyword>
<evidence type="ECO:0000313" key="8">
    <source>
        <dbReference type="EMBL" id="KAJ5329498.1"/>
    </source>
</evidence>
<dbReference type="EMBL" id="JAPZBQ010000005">
    <property type="protein sequence ID" value="KAJ5329498.1"/>
    <property type="molecule type" value="Genomic_DNA"/>
</dbReference>
<dbReference type="PROSITE" id="PS51136">
    <property type="entry name" value="WAC"/>
    <property type="match status" value="1"/>
</dbReference>
<dbReference type="Pfam" id="PF15613">
    <property type="entry name" value="WSD"/>
    <property type="match status" value="1"/>
</dbReference>
<dbReference type="Proteomes" id="UP001147695">
    <property type="component" value="Unassembled WGS sequence"/>
</dbReference>
<dbReference type="PANTHER" id="PTHR32075">
    <property type="entry name" value="ISWI CHROMATIN-REMODELING COMPLEX SUBUNIT YPL216W-RELATED"/>
    <property type="match status" value="1"/>
</dbReference>
<dbReference type="PANTHER" id="PTHR32075:SF6">
    <property type="entry name" value="ISWI CHROMATIN-REMODELING COMPLEX SUBUNIT YPL216W-RELATED"/>
    <property type="match status" value="1"/>
</dbReference>
<comment type="subcellular location">
    <subcellularLocation>
        <location evidence="1 4">Nucleus</location>
    </subcellularLocation>
</comment>
<dbReference type="Pfam" id="PF10537">
    <property type="entry name" value="WAC_Acf1_DNA_bd"/>
    <property type="match status" value="1"/>
</dbReference>
<name>A0A9W9QCE3_PENBR</name>
<gene>
    <name evidence="8" type="ORF">N7452_009888</name>
</gene>
<evidence type="ECO:0000256" key="4">
    <source>
        <dbReference type="PROSITE-ProRule" id="PRU00475"/>
    </source>
</evidence>
<dbReference type="PROSITE" id="PS50827">
    <property type="entry name" value="DDT"/>
    <property type="match status" value="1"/>
</dbReference>
<proteinExistence type="predicted"/>
<dbReference type="GO" id="GO:0000785">
    <property type="term" value="C:chromatin"/>
    <property type="evidence" value="ECO:0007669"/>
    <property type="project" value="UniProtKB-ARBA"/>
</dbReference>
<feature type="compositionally biased region" description="Basic and acidic residues" evidence="5">
    <location>
        <begin position="798"/>
        <end position="819"/>
    </location>
</feature>
<dbReference type="InterPro" id="IPR028941">
    <property type="entry name" value="WHIM2_dom"/>
</dbReference>
<dbReference type="InterPro" id="IPR013136">
    <property type="entry name" value="WSTF_Acf1_Cbp146"/>
</dbReference>
<feature type="region of interest" description="Disordered" evidence="5">
    <location>
        <begin position="42"/>
        <end position="69"/>
    </location>
</feature>
<accession>A0A9W9QCE3</accession>
<reference evidence="8" key="1">
    <citation type="submission" date="2022-12" db="EMBL/GenBank/DDBJ databases">
        <authorList>
            <person name="Petersen C."/>
        </authorList>
    </citation>
    <scope>NUCLEOTIDE SEQUENCE</scope>
    <source>
        <strain evidence="8">IBT 35673</strain>
    </source>
</reference>
<feature type="compositionally biased region" description="Acidic residues" evidence="5">
    <location>
        <begin position="549"/>
        <end position="569"/>
    </location>
</feature>
<dbReference type="Pfam" id="PF02791">
    <property type="entry name" value="DDT"/>
    <property type="match status" value="1"/>
</dbReference>
<reference evidence="8" key="2">
    <citation type="journal article" date="2023" name="IMA Fungus">
        <title>Comparative genomic study of the Penicillium genus elucidates a diverse pangenome and 15 lateral gene transfer events.</title>
        <authorList>
            <person name="Petersen C."/>
            <person name="Sorensen T."/>
            <person name="Nielsen M.R."/>
            <person name="Sondergaard T.E."/>
            <person name="Sorensen J.L."/>
            <person name="Fitzpatrick D.A."/>
            <person name="Frisvad J.C."/>
            <person name="Nielsen K.L."/>
        </authorList>
    </citation>
    <scope>NUCLEOTIDE SEQUENCE</scope>
    <source>
        <strain evidence="8">IBT 35673</strain>
    </source>
</reference>
<evidence type="ECO:0000259" key="7">
    <source>
        <dbReference type="PROSITE" id="PS51136"/>
    </source>
</evidence>
<dbReference type="InterPro" id="IPR018501">
    <property type="entry name" value="DDT_dom"/>
</dbReference>
<feature type="region of interest" description="Disordered" evidence="5">
    <location>
        <begin position="743"/>
        <end position="824"/>
    </location>
</feature>
<dbReference type="GO" id="GO:0031509">
    <property type="term" value="P:subtelomeric heterochromatin formation"/>
    <property type="evidence" value="ECO:0007669"/>
    <property type="project" value="TreeGrafter"/>
</dbReference>
<evidence type="ECO:0000256" key="3">
    <source>
        <dbReference type="ARBA" id="ARBA00023242"/>
    </source>
</evidence>
<dbReference type="Pfam" id="PF15612">
    <property type="entry name" value="WHIM1"/>
    <property type="match status" value="1"/>
</dbReference>
<evidence type="ECO:0000256" key="1">
    <source>
        <dbReference type="ARBA" id="ARBA00004123"/>
    </source>
</evidence>
<dbReference type="AlphaFoldDB" id="A0A9W9QCE3"/>
<feature type="compositionally biased region" description="Acidic residues" evidence="5">
    <location>
        <begin position="776"/>
        <end position="788"/>
    </location>
</feature>
<keyword evidence="3 4" id="KW-0539">Nucleus</keyword>
<organism evidence="8 9">
    <name type="scientific">Penicillium brevicompactum</name>
    <dbReference type="NCBI Taxonomy" id="5074"/>
    <lineage>
        <taxon>Eukaryota</taxon>
        <taxon>Fungi</taxon>
        <taxon>Dikarya</taxon>
        <taxon>Ascomycota</taxon>
        <taxon>Pezizomycotina</taxon>
        <taxon>Eurotiomycetes</taxon>
        <taxon>Eurotiomycetidae</taxon>
        <taxon>Eurotiales</taxon>
        <taxon>Aspergillaceae</taxon>
        <taxon>Penicillium</taxon>
    </lineage>
</organism>
<dbReference type="GO" id="GO:0005634">
    <property type="term" value="C:nucleus"/>
    <property type="evidence" value="ECO:0007669"/>
    <property type="project" value="UniProtKB-SubCell"/>
</dbReference>
<evidence type="ECO:0000256" key="2">
    <source>
        <dbReference type="ARBA" id="ARBA00023054"/>
    </source>
</evidence>
<feature type="compositionally biased region" description="Basic and acidic residues" evidence="5">
    <location>
        <begin position="570"/>
        <end position="585"/>
    </location>
</feature>
<sequence>MSTFLISYFSVSTSLFELPQHTPSKLPESLHIGRVHLRPDQHRSLAPANPPVTTPKSQQSHPRHPSRLPINSADFGLRRGLHIHTINGASLVLFKRKPVQYLPQTVIEDDSSEVWVIPETNEVFTTYEPYLQRMDFYKQRRFICEITGHSGLTFFEALRSETEESREVNNSFPDALREPILRRIQFSTVSRVDSLVDEIYEEFKSDFYPGEAVLILLEDSSRLHGTIRDKANFAEQLYADGTIKTPAFARYLVKILDRQNEEALLDQDHITRDRKAFTKLMLRGFIKNNVTRESWTGAPWLVKPSVAETYKIPIEVPKHLQYGAKVAEKKAMKKADQDGFFGFFSSQQLPELKPAVKGQKSKVSAHEMAKSREAQYQEYQRSLNGDASFLLPSNPLRPSKPPLVGDRKHAGSPAIVIKNESRMETPPPIKYPIEDLELAPNSEKQHRPTLKFMMVGDSEDEAVQDLLPDDLEPETVGLLLETWDTLNVYCEVFELDTFPFDDFIQAMRFSSEEIDCELFVEVHCAVLKKLVNASDSGDGAVQVTLPDFPVDESDESEEEDEEEEEEAEEESPKPRAKPERMTTRGSLAKEELVTIKAQIDEAEPEDTRLHRADELFEKYGWIDRLRKRDFRNGGWQTVMVGLLHQLSVRPRAEQVCNEILKHLAPLDTDPSPSTVQENYQTLDINLRTKALQKICMLSLETKAIRNYLEECSNQMTELRKEKIEYQKARKAGLIELRQLHQERKAVQPEPEKAGKSPTPVPELDGLDDSRMTGLEGDSEMIVDTEDEDAPRPRALRGGVDRALERKRKQELEKERKEILAKQPKGSKQYQKVLKKIDEQKAKIEKLQEQIETVENSLRETDCPRTKCLGQDRFCNRYWWFERNAMPYEGMPESSSAEAGYANGRLWVQGPDELELTGFIDVTDEQRKQYQKHFHTTPAERKKHEEGPTHLSNAREWGYYEDPETIDQLIEWLDTRGNRESKLMKELLLQQDVIAKYMKTRKEYLAETPERAESEDIPTKRVTTRTKTYVDVSDNSLRCLRWKNNTALSLHGHLHVDPGRPAKRKRVSDDARGAKAAKQAKPLPRTRAQRRG</sequence>
<feature type="region of interest" description="Disordered" evidence="5">
    <location>
        <begin position="1052"/>
        <end position="1091"/>
    </location>
</feature>
<feature type="domain" description="DDT" evidence="6">
    <location>
        <begin position="473"/>
        <end position="536"/>
    </location>
</feature>
<dbReference type="InterPro" id="IPR028942">
    <property type="entry name" value="WHIM1_dom"/>
</dbReference>
<dbReference type="GO" id="GO:0000781">
    <property type="term" value="C:chromosome, telomeric region"/>
    <property type="evidence" value="ECO:0007669"/>
    <property type="project" value="GOC"/>
</dbReference>